<keyword evidence="4" id="KW-0812">Transmembrane</keyword>
<reference evidence="6 7" key="1">
    <citation type="submission" date="2020-05" db="EMBL/GenBank/DDBJ databases">
        <title>Complete genome sequencing of Campylobacter and Arcobacter type strains.</title>
        <authorList>
            <person name="Miller W.G."/>
            <person name="Yee E."/>
        </authorList>
    </citation>
    <scope>NUCLEOTIDE SEQUENCE [LARGE SCALE GENOMIC DNA]</scope>
    <source>
        <strain evidence="6 7">LMG 25694</strain>
    </source>
</reference>
<evidence type="ECO:0000256" key="2">
    <source>
        <dbReference type="ARBA" id="ARBA00029447"/>
    </source>
</evidence>
<dbReference type="KEGG" id="adz:ADFLV_1690"/>
<sequence>MESSALKFSIAKKMFIFGVGVFVIILVMAVFKFNTVLNADKNFDIFKEKAVNGKFLALDIEKELNLMDSSVKNIFLGNSYDENLANILKNKENIEKLFEELYLSFKGTFNQDKKLKETIDSKEKTFALLNQILVDIKSLKDLNKTPEVLSLMYKQHLEKTENLSKLSKEAFDIIIKTKNNGLNIRTKAYHEEMTSLKNFIFIESFIILFIIISALFILTKDIVGSLNKFKHGLNAFFDFLNRKNENIELIDIKSSDEFGQMANLINENVKNIQNNLEEDKKLIDDASIVISRVKHGWYSQLIEEKTSNKTLAILKDGINDMIKSTKQHFVTINETLEEYAKYNYINELKLDNIEKGGVFELLITDINKLRSAINLMLQENKRNGLTLNESSNILLSNVAKLNQSSNDAAARLEETAAALEEVTSSISNSTLKISEMAQISNNVTTSANQGEKLASKTTNAMEEINQKVEAINEAISVIDQIAFQTNILSLNAAVEAATAGEAGKGFAVVAAEVRNLASRSAEAAREIKNLVQDATVKADEGKEISNEMIKGYSLLNENINQTISLISEITTSSKEQQKGVEQINDAINSLDKQTQENALVANMTNDIAKKTSKIAKKIVESADEKEFEGKNSIKIEDTRIEKEISNENISKTNKAISNQKVEKIQAIKNKEDDEWESF</sequence>
<organism evidence="6 7">
    <name type="scientific">Arcobacter defluvii</name>
    <dbReference type="NCBI Taxonomy" id="873191"/>
    <lineage>
        <taxon>Bacteria</taxon>
        <taxon>Pseudomonadati</taxon>
        <taxon>Campylobacterota</taxon>
        <taxon>Epsilonproteobacteria</taxon>
        <taxon>Campylobacterales</taxon>
        <taxon>Arcobacteraceae</taxon>
        <taxon>Arcobacter</taxon>
    </lineage>
</organism>
<dbReference type="GO" id="GO:0005886">
    <property type="term" value="C:plasma membrane"/>
    <property type="evidence" value="ECO:0007669"/>
    <property type="project" value="TreeGrafter"/>
</dbReference>
<name>A0AAE7BDW0_9BACT</name>
<dbReference type="InterPro" id="IPR004089">
    <property type="entry name" value="MCPsignal_dom"/>
</dbReference>
<accession>A0AAE7BDW0</accession>
<keyword evidence="3" id="KW-0807">Transducer</keyword>
<gene>
    <name evidence="6" type="ORF">ADFLV_1690</name>
</gene>
<dbReference type="RefSeq" id="WP_164968487.1">
    <property type="nucleotide sequence ID" value="NZ_NXIH01000002.1"/>
</dbReference>
<dbReference type="EMBL" id="CP053835">
    <property type="protein sequence ID" value="QKF77710.1"/>
    <property type="molecule type" value="Genomic_DNA"/>
</dbReference>
<dbReference type="InterPro" id="IPR051310">
    <property type="entry name" value="MCP_chemotaxis"/>
</dbReference>
<dbReference type="PANTHER" id="PTHR43531:SF11">
    <property type="entry name" value="METHYL-ACCEPTING CHEMOTAXIS PROTEIN 3"/>
    <property type="match status" value="1"/>
</dbReference>
<dbReference type="GO" id="GO:0004888">
    <property type="term" value="F:transmembrane signaling receptor activity"/>
    <property type="evidence" value="ECO:0007669"/>
    <property type="project" value="TreeGrafter"/>
</dbReference>
<evidence type="ECO:0000313" key="6">
    <source>
        <dbReference type="EMBL" id="QKF77710.1"/>
    </source>
</evidence>
<feature type="domain" description="Methyl-accepting transducer" evidence="5">
    <location>
        <begin position="383"/>
        <end position="612"/>
    </location>
</feature>
<comment type="similarity">
    <text evidence="2">Belongs to the methyl-accepting chemotaxis (MCP) protein family.</text>
</comment>
<keyword evidence="4" id="KW-1133">Transmembrane helix</keyword>
<proteinExistence type="inferred from homology"/>
<dbReference type="PROSITE" id="PS50111">
    <property type="entry name" value="CHEMOTAXIS_TRANSDUC_2"/>
    <property type="match status" value="1"/>
</dbReference>
<dbReference type="SUPFAM" id="SSF58104">
    <property type="entry name" value="Methyl-accepting chemotaxis protein (MCP) signaling domain"/>
    <property type="match status" value="1"/>
</dbReference>
<dbReference type="GO" id="GO:0006935">
    <property type="term" value="P:chemotaxis"/>
    <property type="evidence" value="ECO:0007669"/>
    <property type="project" value="UniProtKB-KW"/>
</dbReference>
<feature type="transmembrane region" description="Helical" evidence="4">
    <location>
        <begin position="14"/>
        <end position="31"/>
    </location>
</feature>
<dbReference type="PANTHER" id="PTHR43531">
    <property type="entry name" value="PROTEIN ICFG"/>
    <property type="match status" value="1"/>
</dbReference>
<keyword evidence="4" id="KW-0472">Membrane</keyword>
<evidence type="ECO:0000313" key="7">
    <source>
        <dbReference type="Proteomes" id="UP000503313"/>
    </source>
</evidence>
<evidence type="ECO:0000256" key="4">
    <source>
        <dbReference type="SAM" id="Phobius"/>
    </source>
</evidence>
<evidence type="ECO:0000259" key="5">
    <source>
        <dbReference type="PROSITE" id="PS50111"/>
    </source>
</evidence>
<protein>
    <submittedName>
        <fullName evidence="6">MCP-domain signal transduction protein</fullName>
    </submittedName>
</protein>
<dbReference type="AlphaFoldDB" id="A0AAE7BDW0"/>
<dbReference type="Gene3D" id="6.10.340.10">
    <property type="match status" value="1"/>
</dbReference>
<keyword evidence="7" id="KW-1185">Reference proteome</keyword>
<dbReference type="Proteomes" id="UP000503313">
    <property type="component" value="Chromosome"/>
</dbReference>
<dbReference type="GO" id="GO:0007165">
    <property type="term" value="P:signal transduction"/>
    <property type="evidence" value="ECO:0007669"/>
    <property type="project" value="UniProtKB-KW"/>
</dbReference>
<dbReference type="Pfam" id="PF00015">
    <property type="entry name" value="MCPsignal"/>
    <property type="match status" value="1"/>
</dbReference>
<feature type="transmembrane region" description="Helical" evidence="4">
    <location>
        <begin position="199"/>
        <end position="218"/>
    </location>
</feature>
<dbReference type="Gene3D" id="1.10.287.950">
    <property type="entry name" value="Methyl-accepting chemotaxis protein"/>
    <property type="match status" value="1"/>
</dbReference>
<evidence type="ECO:0000256" key="1">
    <source>
        <dbReference type="ARBA" id="ARBA00022500"/>
    </source>
</evidence>
<dbReference type="SMART" id="SM00283">
    <property type="entry name" value="MA"/>
    <property type="match status" value="1"/>
</dbReference>
<evidence type="ECO:0000256" key="3">
    <source>
        <dbReference type="PROSITE-ProRule" id="PRU00284"/>
    </source>
</evidence>
<keyword evidence="1" id="KW-0145">Chemotaxis</keyword>